<dbReference type="KEGG" id="ccro:CMC5_071340"/>
<name>A0A0K1EPX9_CHOCO</name>
<organism evidence="1 2">
    <name type="scientific">Chondromyces crocatus</name>
    <dbReference type="NCBI Taxonomy" id="52"/>
    <lineage>
        <taxon>Bacteria</taxon>
        <taxon>Pseudomonadati</taxon>
        <taxon>Myxococcota</taxon>
        <taxon>Polyangia</taxon>
        <taxon>Polyangiales</taxon>
        <taxon>Polyangiaceae</taxon>
        <taxon>Chondromyces</taxon>
    </lineage>
</organism>
<keyword evidence="2" id="KW-1185">Reference proteome</keyword>
<dbReference type="Proteomes" id="UP000067626">
    <property type="component" value="Chromosome"/>
</dbReference>
<dbReference type="EMBL" id="CP012159">
    <property type="protein sequence ID" value="AKT42906.1"/>
    <property type="molecule type" value="Genomic_DNA"/>
</dbReference>
<gene>
    <name evidence="1" type="ORF">CMC5_071340</name>
</gene>
<protein>
    <submittedName>
        <fullName evidence="1">Uncharacterized protein</fullName>
    </submittedName>
</protein>
<accession>A0A0K1EPX9</accession>
<dbReference type="AlphaFoldDB" id="A0A0K1EPX9"/>
<sequence>MQVKKGDTSREPERDVDLQLALRDTVVRLAKPVSTSEVRKALPRPYQRPASEITRQLDELVRTRRLFTLKLGKSLKYCAREPEALLRDAVLSALADGPLSRDDLTKHVKRVAPGYEKGLAVAFTSLLTRGEVREHPKVGTQKKIRYGLLPPDPAPYLAKLTKDLRALQKKLSAHGVTATAIHATLGHALGLDPPHLASPPRNPSLAAVAIPAAIATSAASENRAVEDEAILLAALTALAAREPPGALLSLRTLRALQTLPKQRFDEAVLRLSESGRVVLHHHDFPASLTEAEREELVLDTHGVHYLGIAPRRIH</sequence>
<evidence type="ECO:0000313" key="1">
    <source>
        <dbReference type="EMBL" id="AKT42906.1"/>
    </source>
</evidence>
<evidence type="ECO:0000313" key="2">
    <source>
        <dbReference type="Proteomes" id="UP000067626"/>
    </source>
</evidence>
<proteinExistence type="predicted"/>
<dbReference type="STRING" id="52.CMC5_071340"/>
<reference evidence="1 2" key="1">
    <citation type="submission" date="2015-07" db="EMBL/GenBank/DDBJ databases">
        <title>Genome analysis of myxobacterium Chondromyces crocatus Cm c5 reveals a high potential for natural compound synthesis and the genetic basis for the loss of fruiting body formation.</title>
        <authorList>
            <person name="Zaburannyi N."/>
            <person name="Bunk B."/>
            <person name="Maier J."/>
            <person name="Overmann J."/>
            <person name="Mueller R."/>
        </authorList>
    </citation>
    <scope>NUCLEOTIDE SEQUENCE [LARGE SCALE GENOMIC DNA]</scope>
    <source>
        <strain evidence="1 2">Cm c5</strain>
    </source>
</reference>